<accession>A0A1I2B2N1</accession>
<dbReference type="Proteomes" id="UP000183410">
    <property type="component" value="Unassembled WGS sequence"/>
</dbReference>
<evidence type="ECO:0000256" key="1">
    <source>
        <dbReference type="SAM" id="MobiDB-lite"/>
    </source>
</evidence>
<reference evidence="3" key="1">
    <citation type="submission" date="2016-10" db="EMBL/GenBank/DDBJ databases">
        <authorList>
            <person name="Varghese N."/>
            <person name="Submissions S."/>
        </authorList>
    </citation>
    <scope>NUCLEOTIDE SEQUENCE [LARGE SCALE GENOMIC DNA]</scope>
    <source>
        <strain evidence="3">CGMCC 1.10223</strain>
    </source>
</reference>
<gene>
    <name evidence="2" type="ORF">SAMN04487969_103103</name>
</gene>
<proteinExistence type="predicted"/>
<evidence type="ECO:0000313" key="3">
    <source>
        <dbReference type="Proteomes" id="UP000183410"/>
    </source>
</evidence>
<feature type="compositionally biased region" description="Polar residues" evidence="1">
    <location>
        <begin position="26"/>
        <end position="36"/>
    </location>
</feature>
<feature type="compositionally biased region" description="Basic and acidic residues" evidence="1">
    <location>
        <begin position="1"/>
        <end position="18"/>
    </location>
</feature>
<organism evidence="2 3">
    <name type="scientific">Paenibacillus algorifonticola</name>
    <dbReference type="NCBI Taxonomy" id="684063"/>
    <lineage>
        <taxon>Bacteria</taxon>
        <taxon>Bacillati</taxon>
        <taxon>Bacillota</taxon>
        <taxon>Bacilli</taxon>
        <taxon>Bacillales</taxon>
        <taxon>Paenibacillaceae</taxon>
        <taxon>Paenibacillus</taxon>
    </lineage>
</organism>
<keyword evidence="3" id="KW-1185">Reference proteome</keyword>
<protein>
    <submittedName>
        <fullName evidence="2">Uncharacterized protein</fullName>
    </submittedName>
</protein>
<evidence type="ECO:0000313" key="2">
    <source>
        <dbReference type="EMBL" id="SFE50247.1"/>
    </source>
</evidence>
<feature type="region of interest" description="Disordered" evidence="1">
    <location>
        <begin position="1"/>
        <end position="44"/>
    </location>
</feature>
<dbReference type="EMBL" id="FONN01000003">
    <property type="protein sequence ID" value="SFE50247.1"/>
    <property type="molecule type" value="Genomic_DNA"/>
</dbReference>
<dbReference type="AlphaFoldDB" id="A0A1I2B2N1"/>
<dbReference type="RefSeq" id="WP_269431271.1">
    <property type="nucleotide sequence ID" value="NZ_FONN01000003.1"/>
</dbReference>
<sequence length="44" mass="5029">MSQSPKDKSLKFDVDPKFAEQVVDKNPQQDAQNNPTGKRRGNQR</sequence>
<name>A0A1I2B2N1_9BACL</name>